<evidence type="ECO:0000313" key="1">
    <source>
        <dbReference type="EMBL" id="SVD75298.1"/>
    </source>
</evidence>
<reference evidence="1" key="1">
    <citation type="submission" date="2018-05" db="EMBL/GenBank/DDBJ databases">
        <authorList>
            <person name="Lanie J.A."/>
            <person name="Ng W.-L."/>
            <person name="Kazmierczak K.M."/>
            <person name="Andrzejewski T.M."/>
            <person name="Davidsen T.M."/>
            <person name="Wayne K.J."/>
            <person name="Tettelin H."/>
            <person name="Glass J.I."/>
            <person name="Rusch D."/>
            <person name="Podicherti R."/>
            <person name="Tsui H.-C.T."/>
            <person name="Winkler M.E."/>
        </authorList>
    </citation>
    <scope>NUCLEOTIDE SEQUENCE</scope>
</reference>
<proteinExistence type="predicted"/>
<organism evidence="1">
    <name type="scientific">marine metagenome</name>
    <dbReference type="NCBI Taxonomy" id="408172"/>
    <lineage>
        <taxon>unclassified sequences</taxon>
        <taxon>metagenomes</taxon>
        <taxon>ecological metagenomes</taxon>
    </lineage>
</organism>
<dbReference type="AlphaFoldDB" id="A0A382XYF6"/>
<sequence length="71" mass="8041">MKQHGKRARQEGAINRLEKTLAMHEANAELTVAIMEDKKLSTGAADKVESIRKQKIAAHKKTIENTKEKMR</sequence>
<name>A0A382XYF6_9ZZZZ</name>
<accession>A0A382XYF6</accession>
<dbReference type="EMBL" id="UINC01170980">
    <property type="protein sequence ID" value="SVD75298.1"/>
    <property type="molecule type" value="Genomic_DNA"/>
</dbReference>
<gene>
    <name evidence="1" type="ORF">METZ01_LOCUS428152</name>
</gene>
<protein>
    <submittedName>
        <fullName evidence="1">Uncharacterized protein</fullName>
    </submittedName>
</protein>